<comment type="caution">
    <text evidence="1">The sequence shown here is derived from an EMBL/GenBank/DDBJ whole genome shotgun (WGS) entry which is preliminary data.</text>
</comment>
<proteinExistence type="predicted"/>
<organism evidence="1 2">
    <name type="scientific">Macroventuria anomochaeta</name>
    <dbReference type="NCBI Taxonomy" id="301207"/>
    <lineage>
        <taxon>Eukaryota</taxon>
        <taxon>Fungi</taxon>
        <taxon>Dikarya</taxon>
        <taxon>Ascomycota</taxon>
        <taxon>Pezizomycotina</taxon>
        <taxon>Dothideomycetes</taxon>
        <taxon>Pleosporomycetidae</taxon>
        <taxon>Pleosporales</taxon>
        <taxon>Pleosporineae</taxon>
        <taxon>Didymellaceae</taxon>
        <taxon>Macroventuria</taxon>
    </lineage>
</organism>
<dbReference type="EMBL" id="MU006729">
    <property type="protein sequence ID" value="KAF2624703.1"/>
    <property type="molecule type" value="Genomic_DNA"/>
</dbReference>
<dbReference type="Proteomes" id="UP000799754">
    <property type="component" value="Unassembled WGS sequence"/>
</dbReference>
<accession>A0ACB6RSJ7</accession>
<reference evidence="1" key="1">
    <citation type="journal article" date="2020" name="Stud. Mycol.">
        <title>101 Dothideomycetes genomes: a test case for predicting lifestyles and emergence of pathogens.</title>
        <authorList>
            <person name="Haridas S."/>
            <person name="Albert R."/>
            <person name="Binder M."/>
            <person name="Bloem J."/>
            <person name="Labutti K."/>
            <person name="Salamov A."/>
            <person name="Andreopoulos B."/>
            <person name="Baker S."/>
            <person name="Barry K."/>
            <person name="Bills G."/>
            <person name="Bluhm B."/>
            <person name="Cannon C."/>
            <person name="Castanera R."/>
            <person name="Culley D."/>
            <person name="Daum C."/>
            <person name="Ezra D."/>
            <person name="Gonzalez J."/>
            <person name="Henrissat B."/>
            <person name="Kuo A."/>
            <person name="Liang C."/>
            <person name="Lipzen A."/>
            <person name="Lutzoni F."/>
            <person name="Magnuson J."/>
            <person name="Mondo S."/>
            <person name="Nolan M."/>
            <person name="Ohm R."/>
            <person name="Pangilinan J."/>
            <person name="Park H.-J."/>
            <person name="Ramirez L."/>
            <person name="Alfaro M."/>
            <person name="Sun H."/>
            <person name="Tritt A."/>
            <person name="Yoshinaga Y."/>
            <person name="Zwiers L.-H."/>
            <person name="Turgeon B."/>
            <person name="Goodwin S."/>
            <person name="Spatafora J."/>
            <person name="Crous P."/>
            <person name="Grigoriev I."/>
        </authorList>
    </citation>
    <scope>NUCLEOTIDE SEQUENCE</scope>
    <source>
        <strain evidence="1">CBS 525.71</strain>
    </source>
</reference>
<sequence>MASGALSLEEFPAYLNTQKNLSSHRSSEGTPDDDKEIQHLIRNANKLANVLRSPAMKVALLGAQGIGKSLSTNAIFDCDGFSLPGADGAACTSTVTRYIDYPRGGSGGHRFFAKIKFLDAEKRKALPQEHARSYHEYQHADEDWLKRTHPRRRRGNAKKNL</sequence>
<gene>
    <name evidence="1" type="ORF">BU25DRAFT_423821</name>
</gene>
<protein>
    <submittedName>
        <fullName evidence="1">Uncharacterized protein</fullName>
    </submittedName>
</protein>
<keyword evidence="2" id="KW-1185">Reference proteome</keyword>
<name>A0ACB6RSJ7_9PLEO</name>
<evidence type="ECO:0000313" key="2">
    <source>
        <dbReference type="Proteomes" id="UP000799754"/>
    </source>
</evidence>
<evidence type="ECO:0000313" key="1">
    <source>
        <dbReference type="EMBL" id="KAF2624703.1"/>
    </source>
</evidence>